<dbReference type="InterPro" id="IPR057912">
    <property type="entry name" value="OB_CYT4_C"/>
</dbReference>
<gene>
    <name evidence="3" type="ORF">B9Z65_478</name>
</gene>
<dbReference type="GO" id="GO:0000175">
    <property type="term" value="F:3'-5'-RNA exonuclease activity"/>
    <property type="evidence" value="ECO:0007669"/>
    <property type="project" value="TreeGrafter"/>
</dbReference>
<dbReference type="PANTHER" id="PTHR23355">
    <property type="entry name" value="RIBONUCLEASE"/>
    <property type="match status" value="1"/>
</dbReference>
<protein>
    <recommendedName>
        <fullName evidence="2">RNB domain-containing protein</fullName>
    </recommendedName>
</protein>
<reference evidence="3 4" key="1">
    <citation type="submission" date="2017-05" db="EMBL/GenBank/DDBJ databases">
        <title>Draft genome sequence of Elsinoe australis.</title>
        <authorList>
            <person name="Cheng Q."/>
        </authorList>
    </citation>
    <scope>NUCLEOTIDE SEQUENCE [LARGE SCALE GENOMIC DNA]</scope>
    <source>
        <strain evidence="3 4">NL1</strain>
    </source>
</reference>
<feature type="domain" description="RNB" evidence="2">
    <location>
        <begin position="478"/>
        <end position="844"/>
    </location>
</feature>
<dbReference type="Pfam" id="PF23216">
    <property type="entry name" value="WHD_CYT4"/>
    <property type="match status" value="1"/>
</dbReference>
<evidence type="ECO:0000259" key="2">
    <source>
        <dbReference type="SMART" id="SM00955"/>
    </source>
</evidence>
<dbReference type="GO" id="GO:0006402">
    <property type="term" value="P:mRNA catabolic process"/>
    <property type="evidence" value="ECO:0007669"/>
    <property type="project" value="TreeGrafter"/>
</dbReference>
<dbReference type="Pfam" id="PF00773">
    <property type="entry name" value="RNB"/>
    <property type="match status" value="1"/>
</dbReference>
<feature type="region of interest" description="Disordered" evidence="1">
    <location>
        <begin position="622"/>
        <end position="641"/>
    </location>
</feature>
<dbReference type="GO" id="GO:0003723">
    <property type="term" value="F:RNA binding"/>
    <property type="evidence" value="ECO:0007669"/>
    <property type="project" value="InterPro"/>
</dbReference>
<dbReference type="SUPFAM" id="SSF50249">
    <property type="entry name" value="Nucleic acid-binding proteins"/>
    <property type="match status" value="1"/>
</dbReference>
<dbReference type="OrthoDB" id="2285229at2759"/>
<dbReference type="PANTHER" id="PTHR23355:SF65">
    <property type="entry name" value="EXORIBONUCLEASE CYT-4, PUTATIVE (AFU_ORTHOLOGUE AFUA_7G01550)-RELATED"/>
    <property type="match status" value="1"/>
</dbReference>
<dbReference type="AlphaFoldDB" id="A0A2P8AIL9"/>
<organism evidence="3 4">
    <name type="scientific">Elsinoe australis</name>
    <dbReference type="NCBI Taxonomy" id="40998"/>
    <lineage>
        <taxon>Eukaryota</taxon>
        <taxon>Fungi</taxon>
        <taxon>Dikarya</taxon>
        <taxon>Ascomycota</taxon>
        <taxon>Pezizomycotina</taxon>
        <taxon>Dothideomycetes</taxon>
        <taxon>Dothideomycetidae</taxon>
        <taxon>Myriangiales</taxon>
        <taxon>Elsinoaceae</taxon>
        <taxon>Elsinoe</taxon>
    </lineage>
</organism>
<evidence type="ECO:0000313" key="4">
    <source>
        <dbReference type="Proteomes" id="UP000243723"/>
    </source>
</evidence>
<dbReference type="InterPro" id="IPR050180">
    <property type="entry name" value="RNR_Ribonuclease"/>
</dbReference>
<dbReference type="Proteomes" id="UP000243723">
    <property type="component" value="Unassembled WGS sequence"/>
</dbReference>
<dbReference type="InterPro" id="IPR012340">
    <property type="entry name" value="NA-bd_OB-fold"/>
</dbReference>
<dbReference type="STRING" id="40998.A0A2P8AIL9"/>
<proteinExistence type="predicted"/>
<dbReference type="EMBL" id="NHZQ01000003">
    <property type="protein sequence ID" value="PSK60328.1"/>
    <property type="molecule type" value="Genomic_DNA"/>
</dbReference>
<dbReference type="SMART" id="SM00955">
    <property type="entry name" value="RNB"/>
    <property type="match status" value="1"/>
</dbReference>
<keyword evidence="4" id="KW-1185">Reference proteome</keyword>
<dbReference type="GO" id="GO:0000932">
    <property type="term" value="C:P-body"/>
    <property type="evidence" value="ECO:0007669"/>
    <property type="project" value="TreeGrafter"/>
</dbReference>
<evidence type="ECO:0000313" key="3">
    <source>
        <dbReference type="EMBL" id="PSK60328.1"/>
    </source>
</evidence>
<dbReference type="InterPro" id="IPR001900">
    <property type="entry name" value="RNase_II/R"/>
</dbReference>
<dbReference type="Pfam" id="PF23214">
    <property type="entry name" value="SH3_CYT4"/>
    <property type="match status" value="1"/>
</dbReference>
<evidence type="ECO:0000256" key="1">
    <source>
        <dbReference type="SAM" id="MobiDB-lite"/>
    </source>
</evidence>
<accession>A0A2P8AIL9</accession>
<comment type="caution">
    <text evidence="3">The sequence shown here is derived from an EMBL/GenBank/DDBJ whole genome shotgun (WGS) entry which is preliminary data.</text>
</comment>
<dbReference type="InterPro" id="IPR056624">
    <property type="entry name" value="WH_CYT4"/>
</dbReference>
<dbReference type="InterPro" id="IPR056625">
    <property type="entry name" value="SH3_CYT4"/>
</dbReference>
<dbReference type="Pfam" id="PF25522">
    <property type="entry name" value="OB_cyt-4"/>
    <property type="match status" value="1"/>
</dbReference>
<name>A0A2P8AIL9_9PEZI</name>
<sequence>MNAGIRLELKDWHTTYGIHMQDELGDYLGSVDRTETPNSFSRVGGTQEVYNPDTYDNDTMEGMEAMPGLKELDALDPNHRILRPGDLVELPPLESSRDPVVAVFVRRLAAGSVMSQFFSSTGKWLHSPQAVVQFVVPNFVNPDLIEKFIPHLPNAVSKELEEQSAFFDLSVPRDLSAPVVSRLINFTKESQDIYRQNAVRLDSAHELLAHENDLKFGTLTQIGRKLLNRPADVAITPQEQFAVRLALLRAGFAFGFDNRHHRITGFVHIRSKAQVKMVANVREWIRQYRDEMARSKPGSDPLTLHFSSKGGRIIQTFARKARAVALESREDREPTFLGNVGPSKERNKITQKQGAIRYVRGREWNENEQEIIRFFEAWSCVGAFRRQPTIESQPPLLLQATGLYENYELREKTGFVFLQEIGVMVPYENRYRYDENLLIPAAQHSRPLEQLMSRLAAASTTDPMKMGLITEDTMKHLRHDWEDLPVFCVDKPGALEIDDGISIEPVQDGTNWIHVHIANPTAFMDKDSPVARMARHMTETIYMPERAYTMLPEWAAKQRFSLRRNRPCLTFSARLDSSGVMLEYNVRPGTVRNVQFIDPDEVNRALGLERSEGQRRRALIVGGEPPPSQAVKKETKAEDLSPTMKEALSKLHGLAKQRFGVRSALSGISLAAVDQDVKVWDKYSHPGLSWSGPARTHVKRVFGDPVIQLMASDFSTDMDLAGKMDSNMMVRECMLLACEVGSKWCHDRDLPNIYRGSLPGVSGSKETAQQYYQRVLEPMMKQRGGAVPFHMLNAYLNRSNPSTLTLEPLQHEQLGLTHFSKVTSPLRRYGDMVTHWQIQAALLEEDRRGISLVGGKGRDALPFSRASLQQMMLTLRAREDRIKRAKMAGIHFWTSQLFFRAHYFNEMELPKTLTAYISQPSANPDWQVSIIKQFGVGARMKTPDWGVEVKLGDEWECEIDAVDVYVALLNLKPLRLISRAEDGTVD</sequence>